<comment type="caution">
    <text evidence="1">The sequence shown here is derived from an EMBL/GenBank/DDBJ whole genome shotgun (WGS) entry which is preliminary data.</text>
</comment>
<name>A0A919ECQ3_9ACTN</name>
<keyword evidence="2" id="KW-1185">Reference proteome</keyword>
<dbReference type="EMBL" id="BNBD01000004">
    <property type="protein sequence ID" value="GHF42474.1"/>
    <property type="molecule type" value="Genomic_DNA"/>
</dbReference>
<dbReference type="Gene3D" id="3.10.150.10">
    <property type="entry name" value="DNA Polymerase III, subunit A, domain 2"/>
    <property type="match status" value="1"/>
</dbReference>
<dbReference type="Proteomes" id="UP000638313">
    <property type="component" value="Unassembled WGS sequence"/>
</dbReference>
<protein>
    <submittedName>
        <fullName evidence="1">Uncharacterized protein</fullName>
    </submittedName>
</protein>
<evidence type="ECO:0000313" key="1">
    <source>
        <dbReference type="EMBL" id="GHF42474.1"/>
    </source>
</evidence>
<gene>
    <name evidence="1" type="ORF">GCM10010218_24530</name>
</gene>
<sequence>MTDSTQIRVTGLRQAVTRVLPHVTGTIGLDGMLLDFDGEHLYAVASDLQTMAIGRASARESAESWSAFVDRHEVAFLANFVNAVGYDDEVELDLWRTDDDEALWVTAEHRQGIVNACTAAAFLDWRKVVREHLTRPLTAEPIELDPALMHRWTVFDEPVFVRRCGQKNVIVVTAPGFLGLQKGNCWGTSSDTSLDSWLDAVADNRKAA</sequence>
<dbReference type="AlphaFoldDB" id="A0A919ECQ3"/>
<dbReference type="RefSeq" id="WP_190129563.1">
    <property type="nucleotide sequence ID" value="NZ_BNBD01000004.1"/>
</dbReference>
<reference evidence="1" key="1">
    <citation type="journal article" date="2014" name="Int. J. Syst. Evol. Microbiol.">
        <title>Complete genome sequence of Corynebacterium casei LMG S-19264T (=DSM 44701T), isolated from a smear-ripened cheese.</title>
        <authorList>
            <consortium name="US DOE Joint Genome Institute (JGI-PGF)"/>
            <person name="Walter F."/>
            <person name="Albersmeier A."/>
            <person name="Kalinowski J."/>
            <person name="Ruckert C."/>
        </authorList>
    </citation>
    <scope>NUCLEOTIDE SEQUENCE</scope>
    <source>
        <strain evidence="1">JCM 4059</strain>
    </source>
</reference>
<accession>A0A919ECQ3</accession>
<proteinExistence type="predicted"/>
<evidence type="ECO:0000313" key="2">
    <source>
        <dbReference type="Proteomes" id="UP000638313"/>
    </source>
</evidence>
<organism evidence="1 2">
    <name type="scientific">Streptomyces mashuensis</name>
    <dbReference type="NCBI Taxonomy" id="33904"/>
    <lineage>
        <taxon>Bacteria</taxon>
        <taxon>Bacillati</taxon>
        <taxon>Actinomycetota</taxon>
        <taxon>Actinomycetes</taxon>
        <taxon>Kitasatosporales</taxon>
        <taxon>Streptomycetaceae</taxon>
        <taxon>Streptomyces</taxon>
    </lineage>
</organism>
<reference evidence="1" key="2">
    <citation type="submission" date="2020-09" db="EMBL/GenBank/DDBJ databases">
        <authorList>
            <person name="Sun Q."/>
            <person name="Ohkuma M."/>
        </authorList>
    </citation>
    <scope>NUCLEOTIDE SEQUENCE</scope>
    <source>
        <strain evidence="1">JCM 4059</strain>
    </source>
</reference>